<dbReference type="GO" id="GO:0006313">
    <property type="term" value="P:DNA transposition"/>
    <property type="evidence" value="ECO:0007669"/>
    <property type="project" value="InterPro"/>
</dbReference>
<evidence type="ECO:0000313" key="3">
    <source>
        <dbReference type="Proteomes" id="UP000234433"/>
    </source>
</evidence>
<dbReference type="AlphaFoldDB" id="A0A2H1L0M6"/>
<dbReference type="OrthoDB" id="52928at2"/>
<dbReference type="InterPro" id="IPR002514">
    <property type="entry name" value="Transposase_8"/>
</dbReference>
<feature type="region of interest" description="Disordered" evidence="1">
    <location>
        <begin position="93"/>
        <end position="131"/>
    </location>
</feature>
<accession>A0A2H1L0M6</accession>
<dbReference type="Gene3D" id="1.10.10.60">
    <property type="entry name" value="Homeodomain-like"/>
    <property type="match status" value="1"/>
</dbReference>
<organism evidence="2 3">
    <name type="scientific">Brevibacterium antiquum CNRZ 918</name>
    <dbReference type="NCBI Taxonomy" id="1255637"/>
    <lineage>
        <taxon>Bacteria</taxon>
        <taxon>Bacillati</taxon>
        <taxon>Actinomycetota</taxon>
        <taxon>Actinomycetes</taxon>
        <taxon>Micrococcales</taxon>
        <taxon>Brevibacteriaceae</taxon>
        <taxon>Brevibacterium</taxon>
    </lineage>
</organism>
<dbReference type="InterPro" id="IPR009057">
    <property type="entry name" value="Homeodomain-like_sf"/>
</dbReference>
<dbReference type="GO" id="GO:0004803">
    <property type="term" value="F:transposase activity"/>
    <property type="evidence" value="ECO:0007669"/>
    <property type="project" value="InterPro"/>
</dbReference>
<dbReference type="GO" id="GO:0003677">
    <property type="term" value="F:DNA binding"/>
    <property type="evidence" value="ECO:0007669"/>
    <property type="project" value="InterPro"/>
</dbReference>
<gene>
    <name evidence="2" type="ORF">BANT918_03233</name>
</gene>
<protein>
    <submittedName>
        <fullName evidence="2">Transposase and inactivated derivatives</fullName>
    </submittedName>
</protein>
<feature type="non-terminal residue" evidence="2">
    <location>
        <position position="131"/>
    </location>
</feature>
<proteinExistence type="predicted"/>
<reference evidence="2 3" key="1">
    <citation type="submission" date="2017-03" db="EMBL/GenBank/DDBJ databases">
        <authorList>
            <person name="Afonso C.L."/>
            <person name="Miller P.J."/>
            <person name="Scott M.A."/>
            <person name="Spackman E."/>
            <person name="Goraichik I."/>
            <person name="Dimitrov K.M."/>
            <person name="Suarez D.L."/>
            <person name="Swayne D.E."/>
        </authorList>
    </citation>
    <scope>NUCLEOTIDE SEQUENCE [LARGE SCALE GENOMIC DNA]</scope>
    <source>
        <strain evidence="2 3">CNRZ 918</strain>
    </source>
</reference>
<dbReference type="EMBL" id="FXZD01000019">
    <property type="protein sequence ID" value="SMY05012.1"/>
    <property type="molecule type" value="Genomic_DNA"/>
</dbReference>
<name>A0A2H1L0M6_9MICO</name>
<dbReference type="SUPFAM" id="SSF46689">
    <property type="entry name" value="Homeodomain-like"/>
    <property type="match status" value="1"/>
</dbReference>
<dbReference type="RefSeq" id="WP_145997004.1">
    <property type="nucleotide sequence ID" value="NZ_FXZD01000019.1"/>
</dbReference>
<evidence type="ECO:0000256" key="1">
    <source>
        <dbReference type="SAM" id="MobiDB-lite"/>
    </source>
</evidence>
<sequence>MTTRKKYTRKFKDEAVELFLASDLPITQVAAKVGVKAGTLGNWIKKYREANPDKFDTGEQESVSFAEHQKVVAENAKLKQEIEFLGKVSLDSNRECNTPSARRRTWPRLDDQAYPKKNAEESGSCGRTVTL</sequence>
<evidence type="ECO:0000313" key="2">
    <source>
        <dbReference type="EMBL" id="SMY05012.1"/>
    </source>
</evidence>
<feature type="compositionally biased region" description="Basic and acidic residues" evidence="1">
    <location>
        <begin position="107"/>
        <end position="120"/>
    </location>
</feature>
<dbReference type="Proteomes" id="UP000234433">
    <property type="component" value="Unassembled WGS sequence"/>
</dbReference>
<dbReference type="Pfam" id="PF01527">
    <property type="entry name" value="HTH_Tnp_1"/>
    <property type="match status" value="1"/>
</dbReference>